<dbReference type="AlphaFoldDB" id="A0A6M0SD03"/>
<gene>
    <name evidence="1" type="ORF">D0962_22810</name>
</gene>
<comment type="caution">
    <text evidence="1">The sequence shown here is derived from an EMBL/GenBank/DDBJ whole genome shotgun (WGS) entry which is preliminary data.</text>
</comment>
<evidence type="ECO:0000313" key="2">
    <source>
        <dbReference type="Proteomes" id="UP000473574"/>
    </source>
</evidence>
<dbReference type="EMBL" id="QZCE01000002">
    <property type="protein sequence ID" value="NEZ65552.1"/>
    <property type="molecule type" value="Genomic_DNA"/>
</dbReference>
<evidence type="ECO:0000313" key="1">
    <source>
        <dbReference type="EMBL" id="NEZ65552.1"/>
    </source>
</evidence>
<protein>
    <submittedName>
        <fullName evidence="1">Uncharacterized protein</fullName>
    </submittedName>
</protein>
<accession>A0A6M0SD03</accession>
<reference evidence="1 2" key="1">
    <citation type="journal article" date="2020" name="Microb. Ecol.">
        <title>Ecogenomics of the Marine Benthic Filamentous Cyanobacterium Adonisia.</title>
        <authorList>
            <person name="Walter J.M."/>
            <person name="Coutinho F.H."/>
            <person name="Leomil L."/>
            <person name="Hargreaves P.I."/>
            <person name="Campeao M.E."/>
            <person name="Vieira V.V."/>
            <person name="Silva B.S."/>
            <person name="Fistarol G.O."/>
            <person name="Salomon P.S."/>
            <person name="Sawabe T."/>
            <person name="Mino S."/>
            <person name="Hosokawa M."/>
            <person name="Miyashita H."/>
            <person name="Maruyama F."/>
            <person name="van Verk M.C."/>
            <person name="Dutilh B.E."/>
            <person name="Thompson C.C."/>
            <person name="Thompson F.L."/>
        </authorList>
    </citation>
    <scope>NUCLEOTIDE SEQUENCE [LARGE SCALE GENOMIC DNA]</scope>
    <source>
        <strain evidence="1 2">CCMR0082</strain>
    </source>
</reference>
<sequence>MSRRQAEPIALEDIQAMARYALSRGHSHSKWAVYCGAMLRLGLSVSVYKALTTKSKYIYVSNGRKEYKVRFSDHRPNRQRSDDCDFIVGRSHLGSSSTRAAIEATKEYFGINNETAN</sequence>
<organism evidence="1 2">
    <name type="scientific">Adonisia turfae CCMR0082</name>
    <dbReference type="NCBI Taxonomy" id="2304604"/>
    <lineage>
        <taxon>Bacteria</taxon>
        <taxon>Bacillati</taxon>
        <taxon>Cyanobacteriota</taxon>
        <taxon>Adonisia</taxon>
        <taxon>Adonisia turfae</taxon>
    </lineage>
</organism>
<proteinExistence type="predicted"/>
<dbReference type="Proteomes" id="UP000473574">
    <property type="component" value="Unassembled WGS sequence"/>
</dbReference>
<name>A0A6M0SD03_9CYAN</name>